<proteinExistence type="predicted"/>
<evidence type="ECO:0008006" key="4">
    <source>
        <dbReference type="Google" id="ProtNLM"/>
    </source>
</evidence>
<evidence type="ECO:0000256" key="1">
    <source>
        <dbReference type="SAM" id="SignalP"/>
    </source>
</evidence>
<feature type="signal peptide" evidence="1">
    <location>
        <begin position="1"/>
        <end position="19"/>
    </location>
</feature>
<name>A0AA44KQB2_9BACI</name>
<accession>A0AA44KQB2</accession>
<keyword evidence="1" id="KW-0732">Signal</keyword>
<protein>
    <recommendedName>
        <fullName evidence="4">Lipoprotein</fullName>
    </recommendedName>
</protein>
<dbReference type="PROSITE" id="PS51257">
    <property type="entry name" value="PROKAR_LIPOPROTEIN"/>
    <property type="match status" value="1"/>
</dbReference>
<dbReference type="AlphaFoldDB" id="A0AA44KQB2"/>
<comment type="caution">
    <text evidence="2">The sequence shown here is derived from an EMBL/GenBank/DDBJ whole genome shotgun (WGS) entry which is preliminary data.</text>
</comment>
<evidence type="ECO:0000313" key="2">
    <source>
        <dbReference type="EMBL" id="OJE34382.1"/>
    </source>
</evidence>
<organism evidence="2 3">
    <name type="scientific">Bacillus proteolyticus</name>
    <dbReference type="NCBI Taxonomy" id="2026192"/>
    <lineage>
        <taxon>Bacteria</taxon>
        <taxon>Bacillati</taxon>
        <taxon>Bacillota</taxon>
        <taxon>Bacilli</taxon>
        <taxon>Bacillales</taxon>
        <taxon>Bacillaceae</taxon>
        <taxon>Bacillus</taxon>
        <taxon>Bacillus cereus group</taxon>
    </lineage>
</organism>
<dbReference type="RefSeq" id="WP_071748354.1">
    <property type="nucleotide sequence ID" value="NZ_MACH01000167.1"/>
</dbReference>
<dbReference type="Proteomes" id="UP000183185">
    <property type="component" value="Unassembled WGS sequence"/>
</dbReference>
<sequence length="148" mass="17031">MKKICMLFLLLLTASVLFIGCSAKKEKSDVSLEKAQKIEVESLIDSSDKKTITDKKEIKKLFESIKMDEWEMESAPMDTPQGKTFKMYQEDTPKLLDSSKGKKELHEIGTMTVYKDVPYVEVELKINKLKNKNSFKVPEDVAKKLLEY</sequence>
<evidence type="ECO:0000313" key="3">
    <source>
        <dbReference type="Proteomes" id="UP000183185"/>
    </source>
</evidence>
<dbReference type="EMBL" id="MACH01000167">
    <property type="protein sequence ID" value="OJE34382.1"/>
    <property type="molecule type" value="Genomic_DNA"/>
</dbReference>
<gene>
    <name evidence="2" type="ORF">BAQ49_19465</name>
</gene>
<feature type="chain" id="PRO_5041363627" description="Lipoprotein" evidence="1">
    <location>
        <begin position="20"/>
        <end position="148"/>
    </location>
</feature>
<reference evidence="2 3" key="1">
    <citation type="submission" date="2016-06" db="EMBL/GenBank/DDBJ databases">
        <title>First insights into the genetic diversity and population structure of in the Bacillus cereus group bacteria from diverse marine environments.</title>
        <authorList>
            <person name="Liu Y."/>
            <person name="Lai Q."/>
            <person name="Shao Z."/>
        </authorList>
    </citation>
    <scope>NUCLEOTIDE SEQUENCE [LARGE SCALE GENOMIC DNA]</scope>
    <source>
        <strain evidence="2 3">TD42</strain>
    </source>
</reference>